<evidence type="ECO:0000313" key="3">
    <source>
        <dbReference type="Proteomes" id="UP001063350"/>
    </source>
</evidence>
<organism evidence="2 3">
    <name type="scientific">Desulfolithobacter dissulfuricans</name>
    <dbReference type="NCBI Taxonomy" id="2795293"/>
    <lineage>
        <taxon>Bacteria</taxon>
        <taxon>Pseudomonadati</taxon>
        <taxon>Thermodesulfobacteriota</taxon>
        <taxon>Desulfobulbia</taxon>
        <taxon>Desulfobulbales</taxon>
        <taxon>Desulfobulbaceae</taxon>
        <taxon>Desulfolithobacter</taxon>
    </lineage>
</organism>
<evidence type="ECO:0000259" key="1">
    <source>
        <dbReference type="Pfam" id="PF17680"/>
    </source>
</evidence>
<evidence type="ECO:0000313" key="2">
    <source>
        <dbReference type="EMBL" id="BCO08375.1"/>
    </source>
</evidence>
<sequence>MVPKMIWLRRMKRKGWLLVGVGLLMLAGGCSKLNCTPFEQVLGSGIDLVGLGREISDALISGASPPLHPRQPILVTTIVDNNNLEQTSSFGRSLQNHLASGFVRRGFTVRELKLRNNLLVRSGAGEFMLSRDLETLSRKQQAQAVVVGTYTLSNRLLYLSVHLVRPTDRTILATWDRRLCLDENTLRMLGFEFQDMEEITPPSRSLLDRILYF</sequence>
<feature type="domain" description="FlgO" evidence="1">
    <location>
        <begin position="54"/>
        <end position="180"/>
    </location>
</feature>
<name>A0A915U9H1_9BACT</name>
<dbReference type="AlphaFoldDB" id="A0A915U9H1"/>
<dbReference type="PROSITE" id="PS51257">
    <property type="entry name" value="PROKAR_LIPOPROTEIN"/>
    <property type="match status" value="1"/>
</dbReference>
<dbReference type="EMBL" id="AP024233">
    <property type="protein sequence ID" value="BCO08375.1"/>
    <property type="molecule type" value="Genomic_DNA"/>
</dbReference>
<dbReference type="InterPro" id="IPR041215">
    <property type="entry name" value="FlgO_dom"/>
</dbReference>
<dbReference type="Pfam" id="PF17680">
    <property type="entry name" value="FlgO"/>
    <property type="match status" value="1"/>
</dbReference>
<proteinExistence type="predicted"/>
<reference evidence="2" key="1">
    <citation type="submission" date="2020-12" db="EMBL/GenBank/DDBJ databases">
        <title>Desulfobium dissulfuricans gen. nov., sp. nov., a novel mesophilic, sulfate-reducing bacterium isolated from a deep-sea hydrothermal vent.</title>
        <authorList>
            <person name="Hashimoto Y."/>
            <person name="Tame A."/>
            <person name="Sawayama S."/>
            <person name="Miyazaki J."/>
            <person name="Takai K."/>
            <person name="Nakagawa S."/>
        </authorList>
    </citation>
    <scope>NUCLEOTIDE SEQUENCE</scope>
    <source>
        <strain evidence="2">GF1</strain>
    </source>
</reference>
<keyword evidence="3" id="KW-1185">Reference proteome</keyword>
<protein>
    <recommendedName>
        <fullName evidence="1">FlgO domain-containing protein</fullName>
    </recommendedName>
</protein>
<accession>A0A915U9H1</accession>
<dbReference type="KEGG" id="ddu:GF1_07510"/>
<dbReference type="Proteomes" id="UP001063350">
    <property type="component" value="Chromosome"/>
</dbReference>
<gene>
    <name evidence="2" type="ORF">GF1_07510</name>
</gene>